<proteinExistence type="predicted"/>
<gene>
    <name evidence="4" type="ORF">DEBURN_LOCUS4216</name>
</gene>
<evidence type="ECO:0000313" key="5">
    <source>
        <dbReference type="Proteomes" id="UP000789706"/>
    </source>
</evidence>
<dbReference type="Proteomes" id="UP000789706">
    <property type="component" value="Unassembled WGS sequence"/>
</dbReference>
<dbReference type="OrthoDB" id="10481186at2759"/>
<feature type="region of interest" description="Disordered" evidence="1">
    <location>
        <begin position="174"/>
        <end position="214"/>
    </location>
</feature>
<comment type="caution">
    <text evidence="4">The sequence shown here is derived from an EMBL/GenBank/DDBJ whole genome shotgun (WGS) entry which is preliminary data.</text>
</comment>
<sequence>MTKKSNSCIFALTFLAFQVLTINGMSGVNILNSDHSWYICSPIPVNAIEFTWEIIDTGVVSDANGTLVQNPNPSIIDSTSTDDGCYGIVTNTTGLQDYLNGLDFVFASGLSCINKTKSCTQIGSLTTITPLCLLIVNPTTNYNYTFQYSLFFYLVSTTTSTTSKTTATVITPTIKSTPNPSARTTTSSKITSTSTSTSKTRTKDGPLATNDVSSSNRVKSSIPLNFQFSKNQSILIMARFKSFVIIFGLFLISLTHKLFAIPIFSASINKRQDCDNYKTELFSKEVTITVTSSLCASDGDTEIYCGVRQKPCLKAELVDFVDDKYSYLTQSQSFVSSQRSFGQCVEGPRDADNNIIITDTWYYYDELKGWFWAGVTGQPKSSCSP</sequence>
<keyword evidence="2" id="KW-0812">Transmembrane</keyword>
<accession>A0A9N8ZFV2</accession>
<dbReference type="EMBL" id="CAJVPK010000306">
    <property type="protein sequence ID" value="CAG8491765.1"/>
    <property type="molecule type" value="Genomic_DNA"/>
</dbReference>
<keyword evidence="2" id="KW-1133">Transmembrane helix</keyword>
<keyword evidence="5" id="KW-1185">Reference proteome</keyword>
<protein>
    <submittedName>
        <fullName evidence="4">4450_t:CDS:1</fullName>
    </submittedName>
</protein>
<feature type="signal peptide" evidence="3">
    <location>
        <begin position="1"/>
        <end position="27"/>
    </location>
</feature>
<evidence type="ECO:0000256" key="1">
    <source>
        <dbReference type="SAM" id="MobiDB-lite"/>
    </source>
</evidence>
<keyword evidence="2" id="KW-0472">Membrane</keyword>
<dbReference type="AlphaFoldDB" id="A0A9N8ZFV2"/>
<evidence type="ECO:0000256" key="2">
    <source>
        <dbReference type="SAM" id="Phobius"/>
    </source>
</evidence>
<feature type="transmembrane region" description="Helical" evidence="2">
    <location>
        <begin position="243"/>
        <end position="264"/>
    </location>
</feature>
<reference evidence="4" key="1">
    <citation type="submission" date="2021-06" db="EMBL/GenBank/DDBJ databases">
        <authorList>
            <person name="Kallberg Y."/>
            <person name="Tangrot J."/>
            <person name="Rosling A."/>
        </authorList>
    </citation>
    <scope>NUCLEOTIDE SEQUENCE</scope>
    <source>
        <strain evidence="4">AZ414A</strain>
    </source>
</reference>
<name>A0A9N8ZFV2_9GLOM</name>
<keyword evidence="3" id="KW-0732">Signal</keyword>
<feature type="chain" id="PRO_5040283653" evidence="3">
    <location>
        <begin position="28"/>
        <end position="385"/>
    </location>
</feature>
<evidence type="ECO:0000313" key="4">
    <source>
        <dbReference type="EMBL" id="CAG8491765.1"/>
    </source>
</evidence>
<evidence type="ECO:0000256" key="3">
    <source>
        <dbReference type="SAM" id="SignalP"/>
    </source>
</evidence>
<organism evidence="4 5">
    <name type="scientific">Diversispora eburnea</name>
    <dbReference type="NCBI Taxonomy" id="1213867"/>
    <lineage>
        <taxon>Eukaryota</taxon>
        <taxon>Fungi</taxon>
        <taxon>Fungi incertae sedis</taxon>
        <taxon>Mucoromycota</taxon>
        <taxon>Glomeromycotina</taxon>
        <taxon>Glomeromycetes</taxon>
        <taxon>Diversisporales</taxon>
        <taxon>Diversisporaceae</taxon>
        <taxon>Diversispora</taxon>
    </lineage>
</organism>
<feature type="compositionally biased region" description="Low complexity" evidence="1">
    <location>
        <begin position="184"/>
        <end position="199"/>
    </location>
</feature>